<dbReference type="Gene3D" id="1.25.10.10">
    <property type="entry name" value="Leucine-rich Repeat Variant"/>
    <property type="match status" value="1"/>
</dbReference>
<accession>A0AAQ4QZB8</accession>
<dbReference type="GO" id="GO:0006915">
    <property type="term" value="P:apoptotic process"/>
    <property type="evidence" value="ECO:0007669"/>
    <property type="project" value="UniProtKB-KW"/>
</dbReference>
<dbReference type="Gene3D" id="6.10.250.810">
    <property type="match status" value="1"/>
</dbReference>
<dbReference type="PROSITE" id="PS50003">
    <property type="entry name" value="PH_DOMAIN"/>
    <property type="match status" value="1"/>
</dbReference>
<sequence>MQRGLLFFFLYVLFALVSDHTLFCCVLVQKKPLSAVIKEVCDGWNLPGPDNYALQYADGVQTYITESNRLDIKNGCILRLTKAPGRCAEDLYKGIQSSDSGVRCDSLKELAKVSTDVTFAQEFISRDGHLLLVKIVEDANDIRSFFLIDPKAGFMELMDHGIVSWENLSSVFIKKIASFVNAKLTDASIQQVSLDILESMVLSSHSLFLEVKQEITMERLIAHLQVTNQQIQTKAMALLMALLQTAGDTERQVPPQPNIIHSSGSVQDKMAHYLYVLQSVTLNHMEARMRTPMDCYSQEQRDILHNLRLVAFETETENSLNHERRRSLCAKEFKKLGFSNNSNPGQDLVRTPPGLLALDTMCYFAARYTDAYSRFVLENSSREDKHECPFGRSSIQLTLILCEILRIGEPPSETGSDYHPVFFSQDRLMEELFCVCIQLINKTWKEMRATQEDFDKVMQVVREQITRTLSSKPTSLELFKNKVNALNYSEILKLRQTERRNARDFLHSELKERLKPELLELIRQQRLNRLCQGTMFRKISSRRRQDKLWYCRLSPNHKMLHYGDAEEDTDSPTIEELQKKIPVADIQGLLTGKDCPHMKEHKGKQNKEILDLAFSITYDVEEDSLNFIAPSRTDFCLWTDGLSVLLGRDMTSESMHSELEILLSMEIKLRLLDLENVPIPKSAPVVPKPPSNYNFCYDFSQTEQ</sequence>
<dbReference type="Gene3D" id="2.30.29.30">
    <property type="entry name" value="Pleckstrin-homology domain (PH domain)/Phosphotyrosine-binding domain (PTB)"/>
    <property type="match status" value="1"/>
</dbReference>
<dbReference type="GO" id="GO:0006909">
    <property type="term" value="P:phagocytosis"/>
    <property type="evidence" value="ECO:0007669"/>
    <property type="project" value="UniProtKB-KW"/>
</dbReference>
<evidence type="ECO:0000256" key="5">
    <source>
        <dbReference type="SAM" id="SignalP"/>
    </source>
</evidence>
<keyword evidence="9" id="KW-1185">Reference proteome</keyword>
<feature type="signal peptide" evidence="5">
    <location>
        <begin position="1"/>
        <end position="19"/>
    </location>
</feature>
<dbReference type="CDD" id="cd13359">
    <property type="entry name" value="PH_ELMO1_CED-12"/>
    <property type="match status" value="1"/>
</dbReference>
<reference evidence="8" key="3">
    <citation type="submission" date="2025-09" db="UniProtKB">
        <authorList>
            <consortium name="Ensembl"/>
        </authorList>
    </citation>
    <scope>IDENTIFICATION</scope>
</reference>
<dbReference type="GO" id="GO:0007015">
    <property type="term" value="P:actin filament organization"/>
    <property type="evidence" value="ECO:0007669"/>
    <property type="project" value="TreeGrafter"/>
</dbReference>
<evidence type="ECO:0000259" key="6">
    <source>
        <dbReference type="PROSITE" id="PS50003"/>
    </source>
</evidence>
<dbReference type="InterPro" id="IPR001849">
    <property type="entry name" value="PH_domain"/>
</dbReference>
<feature type="domain" description="PH" evidence="6">
    <location>
        <begin position="528"/>
        <end position="647"/>
    </location>
</feature>
<reference evidence="8 9" key="1">
    <citation type="journal article" date="2021" name="G3 (Bethesda)">
        <title>Improved contiguity of the threespine stickleback genome using long-read sequencing.</title>
        <authorList>
            <person name="Nath S."/>
            <person name="Shaw D.E."/>
            <person name="White M.A."/>
        </authorList>
    </citation>
    <scope>NUCLEOTIDE SEQUENCE [LARGE SCALE GENOMIC DNA]</scope>
    <source>
        <strain evidence="8 9">Lake Benthic</strain>
    </source>
</reference>
<keyword evidence="5" id="KW-0732">Signal</keyword>
<dbReference type="PANTHER" id="PTHR12771">
    <property type="entry name" value="ENGULFMENT AND CELL MOTILITY"/>
    <property type="match status" value="1"/>
</dbReference>
<dbReference type="Proteomes" id="UP000007635">
    <property type="component" value="Chromosome Y"/>
</dbReference>
<proteinExistence type="predicted"/>
<keyword evidence="2" id="KW-0581">Phagocytosis</keyword>
<dbReference type="InterPro" id="IPR006816">
    <property type="entry name" value="ELMO_dom"/>
</dbReference>
<dbReference type="Ensembl" id="ENSGACT00000070278.1">
    <property type="protein sequence ID" value="ENSGACP00000056240.1"/>
    <property type="gene ID" value="ENSGACG00000013830.2"/>
</dbReference>
<dbReference type="InterPro" id="IPR024574">
    <property type="entry name" value="ELMO_ARM"/>
</dbReference>
<evidence type="ECO:0008006" key="10">
    <source>
        <dbReference type="Google" id="ProtNLM"/>
    </source>
</evidence>
<evidence type="ECO:0000259" key="7">
    <source>
        <dbReference type="PROSITE" id="PS51335"/>
    </source>
</evidence>
<reference evidence="8" key="2">
    <citation type="submission" date="2025-08" db="UniProtKB">
        <authorList>
            <consortium name="Ensembl"/>
        </authorList>
    </citation>
    <scope>IDENTIFICATION</scope>
</reference>
<comment type="function">
    <text evidence="4">Involved in cytoskeletal rearrangements required for phagocytosis of apoptotic cells and cell motility. Acts in association with DOCK1 and CRK. Was initially proposed to be required in complex with DOCK1 to activate Rac Rho small GTPases. May enhance the guanine nucleotide exchange factor (GEF) activity of DOCK1.</text>
</comment>
<dbReference type="AlphaFoldDB" id="A0AAQ4QZB8"/>
<dbReference type="SUPFAM" id="SSF50729">
    <property type="entry name" value="PH domain-like"/>
    <property type="match status" value="1"/>
</dbReference>
<organism evidence="8 9">
    <name type="scientific">Gasterosteus aculeatus aculeatus</name>
    <name type="common">three-spined stickleback</name>
    <dbReference type="NCBI Taxonomy" id="481459"/>
    <lineage>
        <taxon>Eukaryota</taxon>
        <taxon>Metazoa</taxon>
        <taxon>Chordata</taxon>
        <taxon>Craniata</taxon>
        <taxon>Vertebrata</taxon>
        <taxon>Euteleostomi</taxon>
        <taxon>Actinopterygii</taxon>
        <taxon>Neopterygii</taxon>
        <taxon>Teleostei</taxon>
        <taxon>Neoteleostei</taxon>
        <taxon>Acanthomorphata</taxon>
        <taxon>Eupercaria</taxon>
        <taxon>Perciformes</taxon>
        <taxon>Cottioidei</taxon>
        <taxon>Gasterosteales</taxon>
        <taxon>Gasterosteidae</taxon>
        <taxon>Gasterosteus</taxon>
    </lineage>
</organism>
<evidence type="ECO:0000256" key="2">
    <source>
        <dbReference type="ARBA" id="ARBA00022907"/>
    </source>
</evidence>
<dbReference type="Pfam" id="PF11841">
    <property type="entry name" value="ELMO_ARM"/>
    <property type="match status" value="1"/>
</dbReference>
<dbReference type="InterPro" id="IPR011993">
    <property type="entry name" value="PH-like_dom_sf"/>
</dbReference>
<protein>
    <recommendedName>
        <fullName evidence="10">Engulfment and cell motility 3</fullName>
    </recommendedName>
</protein>
<evidence type="ECO:0000313" key="8">
    <source>
        <dbReference type="Ensembl" id="ENSGACP00000056240.1"/>
    </source>
</evidence>
<dbReference type="PROSITE" id="PS51335">
    <property type="entry name" value="ELMO"/>
    <property type="match status" value="1"/>
</dbReference>
<dbReference type="FunFam" id="2.30.29.30:FF:000053">
    <property type="entry name" value="Engulfment and cell motility protein 1"/>
    <property type="match status" value="1"/>
</dbReference>
<dbReference type="GeneTree" id="ENSGT00940000159455"/>
<name>A0AAQ4QZB8_GASAC</name>
<dbReference type="PANTHER" id="PTHR12771:SF16">
    <property type="entry name" value="ENGULFMENT AND CELL MOTILITY PROTEIN 3"/>
    <property type="match status" value="1"/>
</dbReference>
<keyword evidence="3" id="KW-0729">SH3-binding</keyword>
<dbReference type="Pfam" id="PF04727">
    <property type="entry name" value="ELMO_CED12"/>
    <property type="match status" value="1"/>
</dbReference>
<evidence type="ECO:0000256" key="3">
    <source>
        <dbReference type="ARBA" id="ARBA00023036"/>
    </source>
</evidence>
<feature type="chain" id="PRO_5042896186" description="Engulfment and cell motility 3" evidence="5">
    <location>
        <begin position="20"/>
        <end position="704"/>
    </location>
</feature>
<evidence type="ECO:0000313" key="9">
    <source>
        <dbReference type="Proteomes" id="UP000007635"/>
    </source>
</evidence>
<feature type="domain" description="ELMO" evidence="7">
    <location>
        <begin position="299"/>
        <end position="469"/>
    </location>
</feature>
<dbReference type="Pfam" id="PF16457">
    <property type="entry name" value="PH_12"/>
    <property type="match status" value="1"/>
</dbReference>
<evidence type="ECO:0000256" key="1">
    <source>
        <dbReference type="ARBA" id="ARBA00022703"/>
    </source>
</evidence>
<dbReference type="SUPFAM" id="SSF48371">
    <property type="entry name" value="ARM repeat"/>
    <property type="match status" value="1"/>
</dbReference>
<dbReference type="GO" id="GO:0048870">
    <property type="term" value="P:cell motility"/>
    <property type="evidence" value="ECO:0007669"/>
    <property type="project" value="TreeGrafter"/>
</dbReference>
<dbReference type="InterPro" id="IPR050868">
    <property type="entry name" value="ELMO_domain-containing"/>
</dbReference>
<evidence type="ECO:0000256" key="4">
    <source>
        <dbReference type="ARBA" id="ARBA00024863"/>
    </source>
</evidence>
<dbReference type="InterPro" id="IPR011989">
    <property type="entry name" value="ARM-like"/>
</dbReference>
<dbReference type="InterPro" id="IPR016024">
    <property type="entry name" value="ARM-type_fold"/>
</dbReference>
<keyword evidence="1" id="KW-0053">Apoptosis</keyword>
<dbReference type="GO" id="GO:0017124">
    <property type="term" value="F:SH3 domain binding"/>
    <property type="evidence" value="ECO:0007669"/>
    <property type="project" value="UniProtKB-KW"/>
</dbReference>